<dbReference type="AlphaFoldDB" id="A0A4Z2J3K8"/>
<reference evidence="2 3" key="1">
    <citation type="submission" date="2019-03" db="EMBL/GenBank/DDBJ databases">
        <title>First draft genome of Liparis tanakae, snailfish: a comprehensive survey of snailfish specific genes.</title>
        <authorList>
            <person name="Kim W."/>
            <person name="Song I."/>
            <person name="Jeong J.-H."/>
            <person name="Kim D."/>
            <person name="Kim S."/>
            <person name="Ryu S."/>
            <person name="Song J.Y."/>
            <person name="Lee S.K."/>
        </authorList>
    </citation>
    <scope>NUCLEOTIDE SEQUENCE [LARGE SCALE GENOMIC DNA]</scope>
    <source>
        <tissue evidence="2">Muscle</tissue>
    </source>
</reference>
<gene>
    <name evidence="2" type="ORF">EYF80_005689</name>
</gene>
<organism evidence="2 3">
    <name type="scientific">Liparis tanakae</name>
    <name type="common">Tanaka's snailfish</name>
    <dbReference type="NCBI Taxonomy" id="230148"/>
    <lineage>
        <taxon>Eukaryota</taxon>
        <taxon>Metazoa</taxon>
        <taxon>Chordata</taxon>
        <taxon>Craniata</taxon>
        <taxon>Vertebrata</taxon>
        <taxon>Euteleostomi</taxon>
        <taxon>Actinopterygii</taxon>
        <taxon>Neopterygii</taxon>
        <taxon>Teleostei</taxon>
        <taxon>Neoteleostei</taxon>
        <taxon>Acanthomorphata</taxon>
        <taxon>Eupercaria</taxon>
        <taxon>Perciformes</taxon>
        <taxon>Cottioidei</taxon>
        <taxon>Cottales</taxon>
        <taxon>Liparidae</taxon>
        <taxon>Liparis</taxon>
    </lineage>
</organism>
<proteinExistence type="predicted"/>
<sequence>MKENGKPSFILLRGDELLKLVASGSSDLCADVMRPLVQAGPKSGPGDSHQEKGEQLNPIASSHGGTWAPGGCGGPDV</sequence>
<evidence type="ECO:0000313" key="3">
    <source>
        <dbReference type="Proteomes" id="UP000314294"/>
    </source>
</evidence>
<accession>A0A4Z2J3K8</accession>
<feature type="compositionally biased region" description="Gly residues" evidence="1">
    <location>
        <begin position="67"/>
        <end position="77"/>
    </location>
</feature>
<dbReference type="EMBL" id="SRLO01000029">
    <property type="protein sequence ID" value="TNN84083.1"/>
    <property type="molecule type" value="Genomic_DNA"/>
</dbReference>
<dbReference type="Proteomes" id="UP000314294">
    <property type="component" value="Unassembled WGS sequence"/>
</dbReference>
<evidence type="ECO:0000256" key="1">
    <source>
        <dbReference type="SAM" id="MobiDB-lite"/>
    </source>
</evidence>
<evidence type="ECO:0000313" key="2">
    <source>
        <dbReference type="EMBL" id="TNN84083.1"/>
    </source>
</evidence>
<name>A0A4Z2J3K8_9TELE</name>
<keyword evidence="3" id="KW-1185">Reference proteome</keyword>
<feature type="region of interest" description="Disordered" evidence="1">
    <location>
        <begin position="38"/>
        <end position="77"/>
    </location>
</feature>
<protein>
    <submittedName>
        <fullName evidence="2">Uncharacterized protein</fullName>
    </submittedName>
</protein>
<comment type="caution">
    <text evidence="2">The sequence shown here is derived from an EMBL/GenBank/DDBJ whole genome shotgun (WGS) entry which is preliminary data.</text>
</comment>